<evidence type="ECO:0000313" key="9">
    <source>
        <dbReference type="EMBL" id="MFC0632489.1"/>
    </source>
</evidence>
<comment type="caution">
    <text evidence="9">The sequence shown here is derived from an EMBL/GenBank/DDBJ whole genome shotgun (WGS) entry which is preliminary data.</text>
</comment>
<dbReference type="InterPro" id="IPR017953">
    <property type="entry name" value="Carbohydrate_kinase_pred_CS"/>
</dbReference>
<keyword evidence="10" id="KW-1185">Reference proteome</keyword>
<dbReference type="PANTHER" id="PTHR12592">
    <property type="entry name" value="ATP-DEPENDENT (S)-NAD(P)H-HYDRATE DEHYDRATASE FAMILY MEMBER"/>
    <property type="match status" value="1"/>
</dbReference>
<dbReference type="InterPro" id="IPR029056">
    <property type="entry name" value="Ribokinase-like"/>
</dbReference>
<dbReference type="HAMAP" id="MF_01965">
    <property type="entry name" value="NADHX_dehydratase"/>
    <property type="match status" value="1"/>
</dbReference>
<dbReference type="InterPro" id="IPR000631">
    <property type="entry name" value="CARKD"/>
</dbReference>
<comment type="catalytic activity">
    <reaction evidence="6">
        <text>(6S)-NADHX + ADP = AMP + phosphate + NADH + H(+)</text>
        <dbReference type="Rhea" id="RHEA:32223"/>
        <dbReference type="ChEBI" id="CHEBI:15378"/>
        <dbReference type="ChEBI" id="CHEBI:43474"/>
        <dbReference type="ChEBI" id="CHEBI:57945"/>
        <dbReference type="ChEBI" id="CHEBI:64074"/>
        <dbReference type="ChEBI" id="CHEBI:456215"/>
        <dbReference type="ChEBI" id="CHEBI:456216"/>
        <dbReference type="EC" id="4.2.1.136"/>
    </reaction>
</comment>
<feature type="domain" description="YjeF C-terminal" evidence="8">
    <location>
        <begin position="6"/>
        <end position="272"/>
    </location>
</feature>
<dbReference type="PROSITE" id="PS01050">
    <property type="entry name" value="YJEF_C_2"/>
    <property type="match status" value="1"/>
</dbReference>
<comment type="cofactor">
    <cofactor evidence="6">
        <name>Mg(2+)</name>
        <dbReference type="ChEBI" id="CHEBI:18420"/>
    </cofactor>
</comment>
<evidence type="ECO:0000256" key="1">
    <source>
        <dbReference type="ARBA" id="ARBA00022741"/>
    </source>
</evidence>
<feature type="binding site" evidence="6">
    <location>
        <position position="217"/>
    </location>
    <ligand>
        <name>AMP</name>
        <dbReference type="ChEBI" id="CHEBI:456215"/>
    </ligand>
</feature>
<dbReference type="EC" id="4.2.1.136" evidence="6"/>
<evidence type="ECO:0000256" key="3">
    <source>
        <dbReference type="ARBA" id="ARBA00022857"/>
    </source>
</evidence>
<feature type="binding site" evidence="6">
    <location>
        <position position="41"/>
    </location>
    <ligand>
        <name>(6S)-NADPHX</name>
        <dbReference type="ChEBI" id="CHEBI:64076"/>
    </ligand>
</feature>
<dbReference type="Proteomes" id="UP001589906">
    <property type="component" value="Unassembled WGS sequence"/>
</dbReference>
<evidence type="ECO:0000256" key="7">
    <source>
        <dbReference type="SAM" id="MobiDB-lite"/>
    </source>
</evidence>
<comment type="function">
    <text evidence="6">Catalyzes the dehydration of the S-form of NAD(P)HX at the expense of ADP, which is converted to AMP. Together with NAD(P)HX epimerase, which catalyzes the epimerization of the S- and R-forms, the enzyme allows the repair of both epimers of NAD(P)HX, a damaged form of NAD(P)H that is a result of enzymatic or heat-dependent hydration.</text>
</comment>
<dbReference type="CDD" id="cd01171">
    <property type="entry name" value="YXKO-related"/>
    <property type="match status" value="1"/>
</dbReference>
<proteinExistence type="inferred from homology"/>
<feature type="binding site" evidence="6">
    <location>
        <begin position="188"/>
        <end position="192"/>
    </location>
    <ligand>
        <name>AMP</name>
        <dbReference type="ChEBI" id="CHEBI:456215"/>
    </ligand>
</feature>
<dbReference type="PANTHER" id="PTHR12592:SF0">
    <property type="entry name" value="ATP-DEPENDENT (S)-NAD(P)H-HYDRATE DEHYDRATASE"/>
    <property type="match status" value="1"/>
</dbReference>
<keyword evidence="2 6" id="KW-0067">ATP-binding</keyword>
<sequence>MTETNGPALWASALPRPTAETHKHSRGRLGVVSGPPLRTGAARLAARAGLRIGAGLVKVFCPPDAAMVLAPALEAVMLDVFNDPLDLERLSEPMDAVVIGPAAGVDEATVLNIAALERTGAALVLDADALTVFQGRVDQLALGLDRDDVATPHAGEFERLFPGLLAQKGREDAARQAADVLGCIVVLKGDRTVIAAPDGRVRINDGAAPWLATAGSGDVLAGMIGGLLAQSMDSFEAASAAVWLHAEAARRFGPGLIAEDLPDRLPPLIAQRLDAAPGDA</sequence>
<keyword evidence="3 6" id="KW-0521">NADP</keyword>
<evidence type="ECO:0000256" key="4">
    <source>
        <dbReference type="ARBA" id="ARBA00023027"/>
    </source>
</evidence>
<keyword evidence="5 6" id="KW-0456">Lyase</keyword>
<dbReference type="PROSITE" id="PS51383">
    <property type="entry name" value="YJEF_C_3"/>
    <property type="match status" value="1"/>
</dbReference>
<dbReference type="Pfam" id="PF01256">
    <property type="entry name" value="Carb_kinase"/>
    <property type="match status" value="1"/>
</dbReference>
<evidence type="ECO:0000256" key="5">
    <source>
        <dbReference type="ARBA" id="ARBA00023239"/>
    </source>
</evidence>
<evidence type="ECO:0000313" key="10">
    <source>
        <dbReference type="Proteomes" id="UP001589906"/>
    </source>
</evidence>
<feature type="region of interest" description="Disordered" evidence="7">
    <location>
        <begin position="1"/>
        <end position="34"/>
    </location>
</feature>
<comment type="catalytic activity">
    <reaction evidence="6">
        <text>(6S)-NADPHX + ADP = AMP + phosphate + NADPH + H(+)</text>
        <dbReference type="Rhea" id="RHEA:32235"/>
        <dbReference type="ChEBI" id="CHEBI:15378"/>
        <dbReference type="ChEBI" id="CHEBI:43474"/>
        <dbReference type="ChEBI" id="CHEBI:57783"/>
        <dbReference type="ChEBI" id="CHEBI:64076"/>
        <dbReference type="ChEBI" id="CHEBI:456215"/>
        <dbReference type="ChEBI" id="CHEBI:456216"/>
        <dbReference type="EC" id="4.2.1.136"/>
    </reaction>
</comment>
<dbReference type="NCBIfam" id="TIGR00196">
    <property type="entry name" value="yjeF_cterm"/>
    <property type="match status" value="1"/>
</dbReference>
<evidence type="ECO:0000256" key="2">
    <source>
        <dbReference type="ARBA" id="ARBA00022840"/>
    </source>
</evidence>
<gene>
    <name evidence="6" type="primary">nnrD</name>
    <name evidence="9" type="ORF">ACFFGE_01160</name>
</gene>
<comment type="subunit">
    <text evidence="6">Homotetramer.</text>
</comment>
<comment type="similarity">
    <text evidence="6">Belongs to the NnrD/CARKD family.</text>
</comment>
<dbReference type="Gene3D" id="3.40.1190.20">
    <property type="match status" value="1"/>
</dbReference>
<evidence type="ECO:0000256" key="6">
    <source>
        <dbReference type="HAMAP-Rule" id="MF_01965"/>
    </source>
</evidence>
<comment type="caution">
    <text evidence="6">Lacks conserved residue(s) required for the propagation of feature annotation.</text>
</comment>
<name>A0ABV6QYN7_9CAUL</name>
<feature type="binding site" evidence="6">
    <location>
        <position position="218"/>
    </location>
    <ligand>
        <name>(6S)-NADPHX</name>
        <dbReference type="ChEBI" id="CHEBI:64076"/>
    </ligand>
</feature>
<keyword evidence="4 6" id="KW-0520">NAD</keyword>
<dbReference type="RefSeq" id="WP_376833482.1">
    <property type="nucleotide sequence ID" value="NZ_JBHLSW010000003.1"/>
</dbReference>
<organism evidence="9 10">
    <name type="scientific">Brevundimonas balnearis</name>
    <dbReference type="NCBI Taxonomy" id="1572858"/>
    <lineage>
        <taxon>Bacteria</taxon>
        <taxon>Pseudomonadati</taxon>
        <taxon>Pseudomonadota</taxon>
        <taxon>Alphaproteobacteria</taxon>
        <taxon>Caulobacterales</taxon>
        <taxon>Caulobacteraceae</taxon>
        <taxon>Brevundimonas</taxon>
    </lineage>
</organism>
<dbReference type="EMBL" id="JBHLSW010000003">
    <property type="protein sequence ID" value="MFC0632489.1"/>
    <property type="molecule type" value="Genomic_DNA"/>
</dbReference>
<dbReference type="SUPFAM" id="SSF53613">
    <property type="entry name" value="Ribokinase-like"/>
    <property type="match status" value="1"/>
</dbReference>
<protein>
    <recommendedName>
        <fullName evidence="6">ADP-dependent (S)-NAD(P)H-hydrate dehydratase</fullName>
        <ecNumber evidence="6">4.2.1.136</ecNumber>
    </recommendedName>
    <alternativeName>
        <fullName evidence="6">ADP-dependent NAD(P)HX dehydratase</fullName>
    </alternativeName>
</protein>
<keyword evidence="1 6" id="KW-0547">Nucleotide-binding</keyword>
<reference evidence="9 10" key="1">
    <citation type="submission" date="2024-09" db="EMBL/GenBank/DDBJ databases">
        <authorList>
            <person name="Sun Q."/>
            <person name="Mori K."/>
        </authorList>
    </citation>
    <scope>NUCLEOTIDE SEQUENCE [LARGE SCALE GENOMIC DNA]</scope>
    <source>
        <strain evidence="9 10">NCAIM B.02621</strain>
    </source>
</reference>
<evidence type="ECO:0000259" key="8">
    <source>
        <dbReference type="PROSITE" id="PS51383"/>
    </source>
</evidence>
<feature type="binding site" evidence="6">
    <location>
        <position position="153"/>
    </location>
    <ligand>
        <name>(6S)-NADPHX</name>
        <dbReference type="ChEBI" id="CHEBI:64076"/>
    </ligand>
</feature>
<accession>A0ABV6QYN7</accession>